<name>N9EER3_ACIBZ</name>
<evidence type="ECO:0008006" key="3">
    <source>
        <dbReference type="Google" id="ProtNLM"/>
    </source>
</evidence>
<evidence type="ECO:0000313" key="1">
    <source>
        <dbReference type="EMBL" id="ENV91315.1"/>
    </source>
</evidence>
<keyword evidence="2" id="KW-1185">Reference proteome</keyword>
<sequence length="161" mass="18350">MALINCKECGKRFSDLAISCPKCAAPTAYSTDKFSDVHNQDIETPPISFDLLQSETCNKIMDYYWGLHSEIDRLGGKIPEYPEFKEEEIVRAIITRMVQFKRMFLTISHFDGKPQIQFIPSNCWIMDSESIAKMIGDSSGPRKELLPDIIQAAVNRLANKR</sequence>
<dbReference type="RefSeq" id="WP_005034299.1">
    <property type="nucleotide sequence ID" value="NZ_KB849756.1"/>
</dbReference>
<protein>
    <recommendedName>
        <fullName evidence="3">Zinc-ribbon domain-containing protein</fullName>
    </recommendedName>
</protein>
<dbReference type="EMBL" id="APQG01000047">
    <property type="protein sequence ID" value="ENV91315.1"/>
    <property type="molecule type" value="Genomic_DNA"/>
</dbReference>
<gene>
    <name evidence="1" type="ORF">F938_03819</name>
</gene>
<dbReference type="Proteomes" id="UP000013251">
    <property type="component" value="Unassembled WGS sequence"/>
</dbReference>
<dbReference type="AlphaFoldDB" id="N9EER3"/>
<comment type="caution">
    <text evidence="1">The sequence shown here is derived from an EMBL/GenBank/DDBJ whole genome shotgun (WGS) entry which is preliminary data.</text>
</comment>
<dbReference type="OrthoDB" id="5298460at2"/>
<accession>N9EER3</accession>
<proteinExistence type="predicted"/>
<dbReference type="GeneID" id="69460735"/>
<dbReference type="HOGENOM" id="CLU_140816_0_0_6"/>
<reference evidence="1 2" key="1">
    <citation type="submission" date="2013-02" db="EMBL/GenBank/DDBJ databases">
        <title>The Genome Sequence of Acinetobacter bereziniae CIP 70.12.</title>
        <authorList>
            <consortium name="The Broad Institute Genome Sequencing Platform"/>
            <consortium name="The Broad Institute Genome Sequencing Center for Infectious Disease"/>
            <person name="Cerqueira G."/>
            <person name="Feldgarden M."/>
            <person name="Courvalin P."/>
            <person name="Perichon B."/>
            <person name="Grillot-Courvalin C."/>
            <person name="Clermont D."/>
            <person name="Rocha E."/>
            <person name="Yoon E.-J."/>
            <person name="Nemec A."/>
            <person name="Walker B."/>
            <person name="Young S.K."/>
            <person name="Zeng Q."/>
            <person name="Gargeya S."/>
            <person name="Fitzgerald M."/>
            <person name="Haas B."/>
            <person name="Abouelleil A."/>
            <person name="Alvarado L."/>
            <person name="Arachchi H.M."/>
            <person name="Berlin A.M."/>
            <person name="Chapman S.B."/>
            <person name="Dewar J."/>
            <person name="Goldberg J."/>
            <person name="Griggs A."/>
            <person name="Gujja S."/>
            <person name="Hansen M."/>
            <person name="Howarth C."/>
            <person name="Imamovic A."/>
            <person name="Larimer J."/>
            <person name="McCowan C."/>
            <person name="Murphy C."/>
            <person name="Neiman D."/>
            <person name="Pearson M."/>
            <person name="Priest M."/>
            <person name="Roberts A."/>
            <person name="Saif S."/>
            <person name="Shea T."/>
            <person name="Sisk P."/>
            <person name="Sykes S."/>
            <person name="Wortman J."/>
            <person name="Nusbaum C."/>
            <person name="Birren B."/>
        </authorList>
    </citation>
    <scope>NUCLEOTIDE SEQUENCE [LARGE SCALE GENOMIC DNA]</scope>
    <source>
        <strain evidence="1 2">CIP 70.12</strain>
    </source>
</reference>
<evidence type="ECO:0000313" key="2">
    <source>
        <dbReference type="Proteomes" id="UP000013251"/>
    </source>
</evidence>
<organism evidence="1 2">
    <name type="scientific">Acinetobacter bereziniae LMG 1003 = CIP 70.12</name>
    <dbReference type="NCBI Taxonomy" id="981324"/>
    <lineage>
        <taxon>Bacteria</taxon>
        <taxon>Pseudomonadati</taxon>
        <taxon>Pseudomonadota</taxon>
        <taxon>Gammaproteobacteria</taxon>
        <taxon>Moraxellales</taxon>
        <taxon>Moraxellaceae</taxon>
        <taxon>Acinetobacter</taxon>
    </lineage>
</organism>